<organism evidence="4 5">
    <name type="scientific">Apiospora saccharicola</name>
    <dbReference type="NCBI Taxonomy" id="335842"/>
    <lineage>
        <taxon>Eukaryota</taxon>
        <taxon>Fungi</taxon>
        <taxon>Dikarya</taxon>
        <taxon>Ascomycota</taxon>
        <taxon>Pezizomycotina</taxon>
        <taxon>Sordariomycetes</taxon>
        <taxon>Xylariomycetidae</taxon>
        <taxon>Amphisphaeriales</taxon>
        <taxon>Apiosporaceae</taxon>
        <taxon>Apiospora</taxon>
    </lineage>
</organism>
<protein>
    <recommendedName>
        <fullName evidence="3">Nephrocystin 3-like N-terminal domain-containing protein</fullName>
    </recommendedName>
</protein>
<name>A0ABR1UK10_9PEZI</name>
<accession>A0ABR1UK10</accession>
<dbReference type="InterPro" id="IPR027417">
    <property type="entry name" value="P-loop_NTPase"/>
</dbReference>
<evidence type="ECO:0000259" key="3">
    <source>
        <dbReference type="Pfam" id="PF24883"/>
    </source>
</evidence>
<sequence length="458" mass="50937">MAIRSTSEVDLTHLLPLFDVGQSAEYQYWKSDGGASWQLRCIGGPGSGKTALSCLIIKDLGESFKGPESAIISIFLHSLPAHAVNGNSYPLLTQLLLEIQRQLKSSTPLCGLDEENKDKHDTAQKPHESAEELYEGIRDQIKLLDRAFLVIDDLDLAFQDIAQYRELESQLSRLQDLGFKILTTSRVPYLTGELRGCDVVTHTGPAQIRFWWHCETCGSGAYDICHECKSAGNGCNNADHAGLSLMHEPSKVQFYISHFFLPEGLSVLVRDAIQQEHGDLGLDTTTEQQTPGRRLLPPLSSLGQELTAPANKMAGVAERLIEETATRSDDVVAIALLRLNRLWKAQTLKEARAVPDRLPRELLHVFDAGAIRIVGRSVEQIEILYDDLKDELCKAWDGSGDETELNRVLDAEDALEQVLFAARGFLASRTIWVRCYQVDFHLYVAENYSYILSSLPGS</sequence>
<evidence type="ECO:0000313" key="5">
    <source>
        <dbReference type="Proteomes" id="UP001446871"/>
    </source>
</evidence>
<proteinExistence type="predicted"/>
<dbReference type="Gene3D" id="3.40.50.300">
    <property type="entry name" value="P-loop containing nucleotide triphosphate hydrolases"/>
    <property type="match status" value="1"/>
</dbReference>
<feature type="domain" description="Nephrocystin 3-like N-terminal" evidence="3">
    <location>
        <begin position="22"/>
        <end position="186"/>
    </location>
</feature>
<keyword evidence="5" id="KW-1185">Reference proteome</keyword>
<dbReference type="Pfam" id="PF24883">
    <property type="entry name" value="NPHP3_N"/>
    <property type="match status" value="1"/>
</dbReference>
<evidence type="ECO:0000256" key="1">
    <source>
        <dbReference type="ARBA" id="ARBA00022737"/>
    </source>
</evidence>
<reference evidence="4 5" key="1">
    <citation type="submission" date="2023-01" db="EMBL/GenBank/DDBJ databases">
        <title>Analysis of 21 Apiospora genomes using comparative genomics revels a genus with tremendous synthesis potential of carbohydrate active enzymes and secondary metabolites.</title>
        <authorList>
            <person name="Sorensen T."/>
        </authorList>
    </citation>
    <scope>NUCLEOTIDE SEQUENCE [LARGE SCALE GENOMIC DNA]</scope>
    <source>
        <strain evidence="4 5">CBS 83171</strain>
    </source>
</reference>
<gene>
    <name evidence="4" type="ORF">PG996_009177</name>
</gene>
<evidence type="ECO:0000256" key="2">
    <source>
        <dbReference type="SAM" id="MobiDB-lite"/>
    </source>
</evidence>
<keyword evidence="1" id="KW-0677">Repeat</keyword>
<dbReference type="EMBL" id="JAQQWM010000006">
    <property type="protein sequence ID" value="KAK8059247.1"/>
    <property type="molecule type" value="Genomic_DNA"/>
</dbReference>
<feature type="compositionally biased region" description="Basic and acidic residues" evidence="2">
    <location>
        <begin position="114"/>
        <end position="129"/>
    </location>
</feature>
<dbReference type="SUPFAM" id="SSF52540">
    <property type="entry name" value="P-loop containing nucleoside triphosphate hydrolases"/>
    <property type="match status" value="1"/>
</dbReference>
<dbReference type="InterPro" id="IPR056884">
    <property type="entry name" value="NPHP3-like_N"/>
</dbReference>
<evidence type="ECO:0000313" key="4">
    <source>
        <dbReference type="EMBL" id="KAK8059247.1"/>
    </source>
</evidence>
<comment type="caution">
    <text evidence="4">The sequence shown here is derived from an EMBL/GenBank/DDBJ whole genome shotgun (WGS) entry which is preliminary data.</text>
</comment>
<dbReference type="Proteomes" id="UP001446871">
    <property type="component" value="Unassembled WGS sequence"/>
</dbReference>
<feature type="region of interest" description="Disordered" evidence="2">
    <location>
        <begin position="110"/>
        <end position="129"/>
    </location>
</feature>